<evidence type="ECO:0000313" key="1">
    <source>
        <dbReference type="EMBL" id="MFC5906366.1"/>
    </source>
</evidence>
<dbReference type="Proteomes" id="UP001596174">
    <property type="component" value="Unassembled WGS sequence"/>
</dbReference>
<sequence>MHLEREGSLDRVQPEFRPVVAAARQEIPRRFPGGRLHSAYVYGSIPRGATRPGRSDLDLMLALRQEPTPADREAARELEDVLDAAHPQIDGAGVLLFGVATLLSDLERYDLGWFTACLCTPLLGPDLGAELPRYRPTSLLARETNGDLHLVLPRWEERLRAGVTTALARDVGRRLTRTGMALVLPRHGRWTSDLLSQAAIFGDYYSDRARLMARAAALGLDPVPDRAEVSVLLRDLAPWLVGEYLRRHGVKAVPTATET</sequence>
<dbReference type="EMBL" id="JBHSQJ010000010">
    <property type="protein sequence ID" value="MFC5906366.1"/>
    <property type="molecule type" value="Genomic_DNA"/>
</dbReference>
<proteinExistence type="predicted"/>
<comment type="caution">
    <text evidence="1">The sequence shown here is derived from an EMBL/GenBank/DDBJ whole genome shotgun (WGS) entry which is preliminary data.</text>
</comment>
<gene>
    <name evidence="1" type="ORF">ACFP3V_03910</name>
</gene>
<protein>
    <submittedName>
        <fullName evidence="1">Nucleotidyltransferase</fullName>
    </submittedName>
</protein>
<dbReference type="SUPFAM" id="SSF81301">
    <property type="entry name" value="Nucleotidyltransferase"/>
    <property type="match status" value="1"/>
</dbReference>
<evidence type="ECO:0000313" key="2">
    <source>
        <dbReference type="Proteomes" id="UP001596174"/>
    </source>
</evidence>
<dbReference type="RefSeq" id="WP_380579729.1">
    <property type="nucleotide sequence ID" value="NZ_JBHSQJ010000010.1"/>
</dbReference>
<organism evidence="1 2">
    <name type="scientific">Streptacidiphilus monticola</name>
    <dbReference type="NCBI Taxonomy" id="2161674"/>
    <lineage>
        <taxon>Bacteria</taxon>
        <taxon>Bacillati</taxon>
        <taxon>Actinomycetota</taxon>
        <taxon>Actinomycetes</taxon>
        <taxon>Kitasatosporales</taxon>
        <taxon>Streptomycetaceae</taxon>
        <taxon>Streptacidiphilus</taxon>
    </lineage>
</organism>
<accession>A0ABW1G011</accession>
<keyword evidence="2" id="KW-1185">Reference proteome</keyword>
<dbReference type="InterPro" id="IPR043519">
    <property type="entry name" value="NT_sf"/>
</dbReference>
<reference evidence="2" key="1">
    <citation type="journal article" date="2019" name="Int. J. Syst. Evol. Microbiol.">
        <title>The Global Catalogue of Microorganisms (GCM) 10K type strain sequencing project: providing services to taxonomists for standard genome sequencing and annotation.</title>
        <authorList>
            <consortium name="The Broad Institute Genomics Platform"/>
            <consortium name="The Broad Institute Genome Sequencing Center for Infectious Disease"/>
            <person name="Wu L."/>
            <person name="Ma J."/>
        </authorList>
    </citation>
    <scope>NUCLEOTIDE SEQUENCE [LARGE SCALE GENOMIC DNA]</scope>
    <source>
        <strain evidence="2">JCM 4816</strain>
    </source>
</reference>
<name>A0ABW1G011_9ACTN</name>